<name>A0A0S2IRN1_LEPBO</name>
<evidence type="ECO:0000256" key="1">
    <source>
        <dbReference type="SAM" id="MobiDB-lite"/>
    </source>
</evidence>
<feature type="region of interest" description="Disordered" evidence="1">
    <location>
        <begin position="1"/>
        <end position="20"/>
    </location>
</feature>
<dbReference type="AlphaFoldDB" id="A0A0S2IRN1"/>
<evidence type="ECO:0000313" key="2">
    <source>
        <dbReference type="EMBL" id="ALO26304.1"/>
    </source>
</evidence>
<gene>
    <name evidence="2" type="ORF">LBBP_02036</name>
</gene>
<protein>
    <submittedName>
        <fullName evidence="2">Uncharacterized protein</fullName>
    </submittedName>
</protein>
<sequence length="40" mass="4716">MESFRRERNKRFSPSLADSNRDVVSGLRNTAEWKIGNFMI</sequence>
<evidence type="ECO:0000313" key="3">
    <source>
        <dbReference type="Proteomes" id="UP000058857"/>
    </source>
</evidence>
<accession>A0A0S2IRN1</accession>
<dbReference type="EMBL" id="CP012029">
    <property type="protein sequence ID" value="ALO26304.1"/>
    <property type="molecule type" value="Genomic_DNA"/>
</dbReference>
<proteinExistence type="predicted"/>
<dbReference type="Proteomes" id="UP000058857">
    <property type="component" value="Chromosome 1"/>
</dbReference>
<organism evidence="2">
    <name type="scientific">Leptospira borgpetersenii serovar Ballum</name>
    <dbReference type="NCBI Taxonomy" id="280505"/>
    <lineage>
        <taxon>Bacteria</taxon>
        <taxon>Pseudomonadati</taxon>
        <taxon>Spirochaetota</taxon>
        <taxon>Spirochaetia</taxon>
        <taxon>Leptospirales</taxon>
        <taxon>Leptospiraceae</taxon>
        <taxon>Leptospira</taxon>
    </lineage>
</organism>
<reference evidence="2 3" key="1">
    <citation type="journal article" date="2015" name="PLoS Negl. Trop. Dis.">
        <title>Distribution of Plasmids in Distinct Leptospira Pathogenic Species.</title>
        <authorList>
            <person name="Wang Y."/>
            <person name="Zhuang X."/>
            <person name="Zhong Y."/>
            <person name="Zhang C."/>
            <person name="Zhang Y."/>
            <person name="Zeng L."/>
            <person name="Zhu Y."/>
            <person name="He P."/>
            <person name="Dong K."/>
            <person name="Pal U."/>
            <person name="Guo X."/>
            <person name="Qin J."/>
        </authorList>
    </citation>
    <scope>NUCLEOTIDE SEQUENCE [LARGE SCALE GENOMIC DNA]</scope>
    <source>
        <strain evidence="2 3">56604</strain>
    </source>
</reference>